<dbReference type="AlphaFoldDB" id="A0A0V8M5C7"/>
<dbReference type="Pfam" id="PF09709">
    <property type="entry name" value="Cas_Csd1"/>
    <property type="match status" value="1"/>
</dbReference>
<protein>
    <submittedName>
        <fullName evidence="1">CRISPR-associated protein Csd1</fullName>
    </submittedName>
</protein>
<gene>
    <name evidence="1" type="ORF">DA01_00570</name>
</gene>
<dbReference type="NCBIfam" id="TIGR01863">
    <property type="entry name" value="cas_Csd1"/>
    <property type="match status" value="1"/>
</dbReference>
<dbReference type="PATRIC" id="fig|61435.5.peg.122"/>
<sequence length="647" mass="73875">MSWMQDLYQTYENCQNQVGKESGKIPLNPVGHVTVKQAHIEIRLDKDGNFNGADVITDKDTARTIIPATEESAGRTSGLRPHPLSDKIQYTARDYAEFNGVKSAGFENYFNQLSDWANSPYTHPKVMAVYRYQQNSNLISDLVKFKVLFAGENGKLLEKWSGDKAEEPPVFKVTKNQQAETFIRWKVEIEGDPCPELHLDTKVWESWQLYSRSREKVEGFCCVSGQKTTIATQHPRKIRSDGDGAKLISSNDTNNFTFRGRFTEAYQACSIGFDVTQKAHSALRWLISLQGRNYSDLSVIVWAISGREIPNPNQNTFELFPQMESESAFPYTAQEVAVALGKLMQGYRADLMPTEKISVLMLDSATPGRLSVRYYQQLTSADFLERLYSWHNPDTGCTWHQRFSKNQKFLGAPSAGNIAQVIYPGGNEGDKNMRSCTVSRLLPCILQATPLPRDIVESCIRETTLLGGVKSKKKGLTYAKASDNWFAFEKALGITCALYRYQNKNRRYQVSLEKTRTSRDYLYGRLLAVAEALEKSTMDKDSENRPTNAERLFQKFAERPYYSWRILEPLLTPYKTRLSNKNAGLLVFYQKELDEINCKFLPEEFINDKKLSGEFLLGYHCQRAYIYQKKALPEEDQLEADAKEQED</sequence>
<dbReference type="InterPro" id="IPR010144">
    <property type="entry name" value="CRISPR-assoc_prot_Csd1-typ"/>
</dbReference>
<reference evidence="1 2" key="1">
    <citation type="journal article" date="2015" name="Sci. Rep.">
        <title>A comparative genomics and reductive dehalogenase gene transcription study of two chloroethene-respiring bacteria, Dehalococcoides mccartyi strains MB and 11a.</title>
        <authorList>
            <person name="Low A."/>
            <person name="Shen Z."/>
            <person name="Cheng D."/>
            <person name="Rogers M.J."/>
            <person name="Lee P.K."/>
            <person name="He J."/>
        </authorList>
    </citation>
    <scope>NUCLEOTIDE SEQUENCE [LARGE SCALE GENOMIC DNA]</scope>
    <source>
        <strain evidence="1 2">MB</strain>
    </source>
</reference>
<evidence type="ECO:0000313" key="2">
    <source>
        <dbReference type="Proteomes" id="UP000053577"/>
    </source>
</evidence>
<evidence type="ECO:0000313" key="1">
    <source>
        <dbReference type="EMBL" id="KSV18988.1"/>
    </source>
</evidence>
<comment type="caution">
    <text evidence="1">The sequence shown here is derived from an EMBL/GenBank/DDBJ whole genome shotgun (WGS) entry which is preliminary data.</text>
</comment>
<name>A0A0V8M5C7_9CHLR</name>
<dbReference type="RefSeq" id="WP_058291999.1">
    <property type="nucleotide sequence ID" value="NZ_JGYD01000001.1"/>
</dbReference>
<accession>A0A0V8M5C7</accession>
<dbReference type="Proteomes" id="UP000053577">
    <property type="component" value="Unassembled WGS sequence"/>
</dbReference>
<organism evidence="1 2">
    <name type="scientific">Dehalococcoides mccartyi</name>
    <dbReference type="NCBI Taxonomy" id="61435"/>
    <lineage>
        <taxon>Bacteria</taxon>
        <taxon>Bacillati</taxon>
        <taxon>Chloroflexota</taxon>
        <taxon>Dehalococcoidia</taxon>
        <taxon>Dehalococcoidales</taxon>
        <taxon>Dehalococcoidaceae</taxon>
        <taxon>Dehalococcoides</taxon>
    </lineage>
</organism>
<proteinExistence type="predicted"/>
<dbReference type="CDD" id="cd09757">
    <property type="entry name" value="Cas8c_I-C"/>
    <property type="match status" value="1"/>
</dbReference>
<dbReference type="EMBL" id="JGYD01000001">
    <property type="protein sequence ID" value="KSV18988.1"/>
    <property type="molecule type" value="Genomic_DNA"/>
</dbReference>